<name>A0A1H8SAR5_9GAMM</name>
<dbReference type="Gene3D" id="2.40.30.170">
    <property type="match status" value="1"/>
</dbReference>
<dbReference type="Pfam" id="PF25954">
    <property type="entry name" value="Beta-barrel_RND_2"/>
    <property type="match status" value="1"/>
</dbReference>
<comment type="similarity">
    <text evidence="1">Belongs to the membrane fusion protein (MFP) (TC 8.A.1) family.</text>
</comment>
<dbReference type="NCBIfam" id="TIGR01730">
    <property type="entry name" value="RND_mfp"/>
    <property type="match status" value="1"/>
</dbReference>
<dbReference type="Pfam" id="PF25989">
    <property type="entry name" value="YknX_C"/>
    <property type="match status" value="1"/>
</dbReference>
<dbReference type="Proteomes" id="UP000199657">
    <property type="component" value="Unassembled WGS sequence"/>
</dbReference>
<protein>
    <submittedName>
        <fullName evidence="7">RND family efflux transporter, MFP subunit</fullName>
    </submittedName>
</protein>
<dbReference type="OrthoDB" id="5696526at2"/>
<dbReference type="InterPro" id="IPR058792">
    <property type="entry name" value="Beta-barrel_RND_2"/>
</dbReference>
<accession>A0A1H8SAR5</accession>
<gene>
    <name evidence="7" type="ORF">SAMN04488052_102645</name>
</gene>
<dbReference type="SUPFAM" id="SSF111369">
    <property type="entry name" value="HlyD-like secretion proteins"/>
    <property type="match status" value="1"/>
</dbReference>
<feature type="signal peptide" evidence="3">
    <location>
        <begin position="1"/>
        <end position="24"/>
    </location>
</feature>
<dbReference type="EMBL" id="FOEG01000002">
    <property type="protein sequence ID" value="SEO75741.1"/>
    <property type="molecule type" value="Genomic_DNA"/>
</dbReference>
<feature type="chain" id="PRO_5011697758" evidence="3">
    <location>
        <begin position="25"/>
        <end position="355"/>
    </location>
</feature>
<dbReference type="PANTHER" id="PTHR30469:SF38">
    <property type="entry name" value="HLYD FAMILY SECRETION PROTEIN"/>
    <property type="match status" value="1"/>
</dbReference>
<evidence type="ECO:0000256" key="3">
    <source>
        <dbReference type="SAM" id="SignalP"/>
    </source>
</evidence>
<keyword evidence="3" id="KW-0732">Signal</keyword>
<evidence type="ECO:0000256" key="2">
    <source>
        <dbReference type="SAM" id="Coils"/>
    </source>
</evidence>
<sequence length="355" mass="38916">MPPPGIATRIIPLCLIALLGVMLAACDDAPQQADSEEQQRTPVAAVEMEPRDLSRRLSVSAAVQPRVQIRLASRANGTLDEVGPEIGDRVEAGDVMARLDVSEEQAELARARAQERDARSQYERTRELNDQGVASAAQLQRDEAAVLVAESERRVWESRVAFGRVEAPRDAVVTARYVEPGEAVDARQTLFELAVMDELVMRPGVSEREVVHLSPGMAVPIRLDAMPGRALTGEVRRIFPMASHDSRLVTVEVSLPADAAAEGVRPGFLGRIRMAVDRREDVLAVPADAISDRDGRQFVFVIEDERLVEREVEPDTARGEWTIIREGLEAGDVVLASNPGDLQDGDAVRIVTWRD</sequence>
<evidence type="ECO:0000259" key="5">
    <source>
        <dbReference type="Pfam" id="PF25973"/>
    </source>
</evidence>
<dbReference type="Gene3D" id="2.40.420.20">
    <property type="match status" value="1"/>
</dbReference>
<dbReference type="InterPro" id="IPR006143">
    <property type="entry name" value="RND_pump_MFP"/>
</dbReference>
<dbReference type="InterPro" id="IPR058647">
    <property type="entry name" value="BSH_CzcB-like"/>
</dbReference>
<reference evidence="7 8" key="1">
    <citation type="submission" date="2016-10" db="EMBL/GenBank/DDBJ databases">
        <authorList>
            <person name="de Groot N.N."/>
        </authorList>
    </citation>
    <scope>NUCLEOTIDE SEQUENCE [LARGE SCALE GENOMIC DNA]</scope>
    <source>
        <strain evidence="7 8">CGMCC 1.6291</strain>
    </source>
</reference>
<evidence type="ECO:0000313" key="7">
    <source>
        <dbReference type="EMBL" id="SEO75741.1"/>
    </source>
</evidence>
<feature type="domain" description="YknX-like C-terminal permuted SH3-like" evidence="6">
    <location>
        <begin position="282"/>
        <end position="349"/>
    </location>
</feature>
<evidence type="ECO:0000259" key="4">
    <source>
        <dbReference type="Pfam" id="PF25954"/>
    </source>
</evidence>
<evidence type="ECO:0000313" key="8">
    <source>
        <dbReference type="Proteomes" id="UP000199657"/>
    </source>
</evidence>
<feature type="domain" description="CusB-like beta-barrel" evidence="4">
    <location>
        <begin position="205"/>
        <end position="275"/>
    </location>
</feature>
<evidence type="ECO:0000256" key="1">
    <source>
        <dbReference type="ARBA" id="ARBA00009477"/>
    </source>
</evidence>
<dbReference type="STRING" id="406100.SAMN04488052_102645"/>
<keyword evidence="8" id="KW-1185">Reference proteome</keyword>
<proteinExistence type="inferred from homology"/>
<dbReference type="GO" id="GO:0015562">
    <property type="term" value="F:efflux transmembrane transporter activity"/>
    <property type="evidence" value="ECO:0007669"/>
    <property type="project" value="TreeGrafter"/>
</dbReference>
<dbReference type="AlphaFoldDB" id="A0A1H8SAR5"/>
<dbReference type="PANTHER" id="PTHR30469">
    <property type="entry name" value="MULTIDRUG RESISTANCE PROTEIN MDTA"/>
    <property type="match status" value="1"/>
</dbReference>
<feature type="domain" description="CzcB-like barrel-sandwich hybrid" evidence="5">
    <location>
        <begin position="71"/>
        <end position="194"/>
    </location>
</feature>
<organism evidence="7 8">
    <name type="scientific">Aquisalimonas asiatica</name>
    <dbReference type="NCBI Taxonomy" id="406100"/>
    <lineage>
        <taxon>Bacteria</taxon>
        <taxon>Pseudomonadati</taxon>
        <taxon>Pseudomonadota</taxon>
        <taxon>Gammaproteobacteria</taxon>
        <taxon>Chromatiales</taxon>
        <taxon>Ectothiorhodospiraceae</taxon>
        <taxon>Aquisalimonas</taxon>
    </lineage>
</organism>
<dbReference type="Gene3D" id="2.40.50.100">
    <property type="match status" value="1"/>
</dbReference>
<dbReference type="InterPro" id="IPR058637">
    <property type="entry name" value="YknX-like_C"/>
</dbReference>
<dbReference type="GO" id="GO:1990281">
    <property type="term" value="C:efflux pump complex"/>
    <property type="evidence" value="ECO:0007669"/>
    <property type="project" value="TreeGrafter"/>
</dbReference>
<dbReference type="RefSeq" id="WP_091641761.1">
    <property type="nucleotide sequence ID" value="NZ_FOEG01000002.1"/>
</dbReference>
<feature type="coiled-coil region" evidence="2">
    <location>
        <begin position="101"/>
        <end position="128"/>
    </location>
</feature>
<evidence type="ECO:0000259" key="6">
    <source>
        <dbReference type="Pfam" id="PF25989"/>
    </source>
</evidence>
<keyword evidence="2" id="KW-0175">Coiled coil</keyword>
<dbReference type="Pfam" id="PF25973">
    <property type="entry name" value="BSH_CzcB"/>
    <property type="match status" value="1"/>
</dbReference>